<dbReference type="EMBL" id="CM046115">
    <property type="protein sequence ID" value="KAI8440912.1"/>
    <property type="molecule type" value="Genomic_DNA"/>
</dbReference>
<protein>
    <submittedName>
        <fullName evidence="1">Uncharacterized protein</fullName>
    </submittedName>
</protein>
<organism evidence="1 2">
    <name type="scientific">Choristoneura fumiferana</name>
    <name type="common">Spruce budworm moth</name>
    <name type="synonym">Archips fumiferana</name>
    <dbReference type="NCBI Taxonomy" id="7141"/>
    <lineage>
        <taxon>Eukaryota</taxon>
        <taxon>Metazoa</taxon>
        <taxon>Ecdysozoa</taxon>
        <taxon>Arthropoda</taxon>
        <taxon>Hexapoda</taxon>
        <taxon>Insecta</taxon>
        <taxon>Pterygota</taxon>
        <taxon>Neoptera</taxon>
        <taxon>Endopterygota</taxon>
        <taxon>Lepidoptera</taxon>
        <taxon>Glossata</taxon>
        <taxon>Ditrysia</taxon>
        <taxon>Tortricoidea</taxon>
        <taxon>Tortricidae</taxon>
        <taxon>Tortricinae</taxon>
        <taxon>Choristoneura</taxon>
    </lineage>
</organism>
<comment type="caution">
    <text evidence="1">The sequence shown here is derived from an EMBL/GenBank/DDBJ whole genome shotgun (WGS) entry which is preliminary data.</text>
</comment>
<name>A0ACC0KXL3_CHOFU</name>
<reference evidence="1 2" key="1">
    <citation type="journal article" date="2022" name="Genome Biol. Evol.">
        <title>The Spruce Budworm Genome: Reconstructing the Evolutionary History of Antifreeze Proteins.</title>
        <authorList>
            <person name="Beliveau C."/>
            <person name="Gagne P."/>
            <person name="Picq S."/>
            <person name="Vernygora O."/>
            <person name="Keeling C.I."/>
            <person name="Pinkney K."/>
            <person name="Doucet D."/>
            <person name="Wen F."/>
            <person name="Johnston J.S."/>
            <person name="Maaroufi H."/>
            <person name="Boyle B."/>
            <person name="Laroche J."/>
            <person name="Dewar K."/>
            <person name="Juretic N."/>
            <person name="Blackburn G."/>
            <person name="Nisole A."/>
            <person name="Brunet B."/>
            <person name="Brandao M."/>
            <person name="Lumley L."/>
            <person name="Duan J."/>
            <person name="Quan G."/>
            <person name="Lucarotti C.J."/>
            <person name="Roe A.D."/>
            <person name="Sperling F.A.H."/>
            <person name="Levesque R.C."/>
            <person name="Cusson M."/>
        </authorList>
    </citation>
    <scope>NUCLEOTIDE SEQUENCE [LARGE SCALE GENOMIC DNA]</scope>
    <source>
        <strain evidence="1">Glfc:IPQL:Cfum</strain>
    </source>
</reference>
<keyword evidence="2" id="KW-1185">Reference proteome</keyword>
<sequence length="222" mass="24881">MPQAFLSFDEFKQTLTDRVQKQKEEVREDATNYKQKNGNNNTNAKSEKEIPEAPEIEKIANIAEGYDIYDSLHTKSTVTKTTHNIYIYHILPDGTRTKLFRRTTLKGLILGALEKAATDHTITTAKNDNETSENTTMTELKPKEEIGTAKDSKEIKAESFVPSKKKTTELVTNADVTETSELEATTLTAMETEMTETVTEEFSTTSMSTRATLGRPAVYIGR</sequence>
<evidence type="ECO:0000313" key="1">
    <source>
        <dbReference type="EMBL" id="KAI8440912.1"/>
    </source>
</evidence>
<accession>A0ACC0KXL3</accession>
<gene>
    <name evidence="1" type="ORF">MSG28_009210</name>
</gene>
<evidence type="ECO:0000313" key="2">
    <source>
        <dbReference type="Proteomes" id="UP001064048"/>
    </source>
</evidence>
<dbReference type="Proteomes" id="UP001064048">
    <property type="component" value="Chromosome 15"/>
</dbReference>
<proteinExistence type="predicted"/>